<gene>
    <name evidence="1" type="ORF">NWE54_24365</name>
</gene>
<organism evidence="1">
    <name type="scientific">Bosea sp. NBC_00436</name>
    <dbReference type="NCBI Taxonomy" id="2969620"/>
    <lineage>
        <taxon>Bacteria</taxon>
        <taxon>Pseudomonadati</taxon>
        <taxon>Pseudomonadota</taxon>
        <taxon>Alphaproteobacteria</taxon>
        <taxon>Hyphomicrobiales</taxon>
        <taxon>Boseaceae</taxon>
        <taxon>Bosea</taxon>
    </lineage>
</organism>
<dbReference type="AlphaFoldDB" id="A0A9E7ZTK6"/>
<name>A0A9E7ZTK6_9HYPH</name>
<sequence>MGQQIERRPFRVQEFRGYALNFAARLEASVAHTILRIISARSNLSRQVFFAAAAEIDLDRPEAFLAQIEARAADVLADFHGLAPDSRIARALALMTPRTTLECVFGACPDGLLGLFGRLGSQPLYSPESYRLAFELFSRPEHKRRAKVLGQLPGQVRPEHLLVVAGLADVLVHRSTAERVRRSEVQALNSFATMIADLCDATPLAIKQSLDALAVGTQGVKMTEWVQNWLARQVRLPVDPPIPADDPDFRLRIGGDLSSLGRRFRNCAGQRLGFSLIGDHLIFEWCRDGEQAVIELVRLSSGAEVKWYCTDALRARNRRISPAVAIAIQEKLDRYGILYQPLMLRPSPQKPLHDLIDYYVRPAWDEAFDATREAGDDPLDKMLDELEEEIHGQEAA</sequence>
<dbReference type="EMBL" id="CP102774">
    <property type="protein sequence ID" value="UZF86852.1"/>
    <property type="molecule type" value="Genomic_DNA"/>
</dbReference>
<proteinExistence type="predicted"/>
<accession>A0A9E7ZTK6</accession>
<reference evidence="1" key="1">
    <citation type="submission" date="2022-08" db="EMBL/GenBank/DDBJ databases">
        <title>Complete Genome Sequences of 2 Bosea sp. soil isolates.</title>
        <authorList>
            <person name="Alvarez Arevalo M."/>
            <person name="Sterndorff E.B."/>
            <person name="Faurdal D."/>
            <person name="Joergensen T.S."/>
            <person name="Weber T."/>
        </authorList>
    </citation>
    <scope>NUCLEOTIDE SEQUENCE</scope>
    <source>
        <strain evidence="1">NBC_00436</strain>
    </source>
</reference>
<protein>
    <submittedName>
        <fullName evidence="1">Uncharacterized protein</fullName>
    </submittedName>
</protein>
<evidence type="ECO:0000313" key="1">
    <source>
        <dbReference type="EMBL" id="UZF86852.1"/>
    </source>
</evidence>